<proteinExistence type="predicted"/>
<dbReference type="InterPro" id="IPR005477">
    <property type="entry name" value="Dxylulose-5-P_synthase"/>
</dbReference>
<accession>A0A9I9E5Q5</accession>
<dbReference type="GO" id="GO:0008661">
    <property type="term" value="F:1-deoxy-D-xylulose-5-phosphate synthase activity"/>
    <property type="evidence" value="ECO:0007669"/>
    <property type="project" value="InterPro"/>
</dbReference>
<dbReference type="AlphaFoldDB" id="A0A9I9E5Q5"/>
<dbReference type="Pfam" id="PF13292">
    <property type="entry name" value="DXP_synthase_N"/>
    <property type="match status" value="1"/>
</dbReference>
<dbReference type="GO" id="GO:0009507">
    <property type="term" value="C:chloroplast"/>
    <property type="evidence" value="ECO:0007669"/>
    <property type="project" value="TreeGrafter"/>
</dbReference>
<dbReference type="PANTHER" id="PTHR43322:SF5">
    <property type="entry name" value="1-DEOXY-D-XYLULOSE-5-PHOSPHATE SYNTHASE, CHLOROPLASTIC"/>
    <property type="match status" value="1"/>
</dbReference>
<dbReference type="InterPro" id="IPR029061">
    <property type="entry name" value="THDP-binding"/>
</dbReference>
<dbReference type="Gene3D" id="3.40.50.970">
    <property type="match status" value="1"/>
</dbReference>
<evidence type="ECO:0000256" key="4">
    <source>
        <dbReference type="ARBA" id="ARBA00022679"/>
    </source>
</evidence>
<evidence type="ECO:0000256" key="2">
    <source>
        <dbReference type="ARBA" id="ARBA00001964"/>
    </source>
</evidence>
<organism evidence="8">
    <name type="scientific">Cucumis melo</name>
    <name type="common">Muskmelon</name>
    <dbReference type="NCBI Taxonomy" id="3656"/>
    <lineage>
        <taxon>Eukaryota</taxon>
        <taxon>Viridiplantae</taxon>
        <taxon>Streptophyta</taxon>
        <taxon>Embryophyta</taxon>
        <taxon>Tracheophyta</taxon>
        <taxon>Spermatophyta</taxon>
        <taxon>Magnoliopsida</taxon>
        <taxon>eudicotyledons</taxon>
        <taxon>Gunneridae</taxon>
        <taxon>Pentapetalae</taxon>
        <taxon>rosids</taxon>
        <taxon>fabids</taxon>
        <taxon>Cucurbitales</taxon>
        <taxon>Cucurbitaceae</taxon>
        <taxon>Benincaseae</taxon>
        <taxon>Cucumis</taxon>
    </lineage>
</organism>
<evidence type="ECO:0000256" key="7">
    <source>
        <dbReference type="ARBA" id="ARBA00023052"/>
    </source>
</evidence>
<evidence type="ECO:0000256" key="3">
    <source>
        <dbReference type="ARBA" id="ARBA00011738"/>
    </source>
</evidence>
<evidence type="ECO:0008006" key="9">
    <source>
        <dbReference type="Google" id="ProtNLM"/>
    </source>
</evidence>
<dbReference type="GO" id="GO:0016114">
    <property type="term" value="P:terpenoid biosynthetic process"/>
    <property type="evidence" value="ECO:0007669"/>
    <property type="project" value="InterPro"/>
</dbReference>
<keyword evidence="4" id="KW-0808">Transferase</keyword>
<protein>
    <recommendedName>
        <fullName evidence="9">1-deoxy-D-xylulose-5-phosphate synthase</fullName>
    </recommendedName>
</protein>
<dbReference type="Gramene" id="MELO3C029143.2.1">
    <property type="protein sequence ID" value="MELO3C029143.2.1"/>
    <property type="gene ID" value="MELO3C029143.2"/>
</dbReference>
<dbReference type="PANTHER" id="PTHR43322">
    <property type="entry name" value="1-D-DEOXYXYLULOSE 5-PHOSPHATE SYNTHASE-RELATED"/>
    <property type="match status" value="1"/>
</dbReference>
<keyword evidence="6" id="KW-0460">Magnesium</keyword>
<reference evidence="8" key="1">
    <citation type="submission" date="2023-03" db="UniProtKB">
        <authorList>
            <consortium name="EnsemblPlants"/>
        </authorList>
    </citation>
    <scope>IDENTIFICATION</scope>
</reference>
<dbReference type="EnsemblPlants" id="MELO3C029143.2.1">
    <property type="protein sequence ID" value="MELO3C029143.2.1"/>
    <property type="gene ID" value="MELO3C029143.2"/>
</dbReference>
<evidence type="ECO:0000313" key="8">
    <source>
        <dbReference type="EnsemblPlants" id="MELO3C029143.2.1"/>
    </source>
</evidence>
<dbReference type="PROSITE" id="PS00801">
    <property type="entry name" value="TRANSKETOLASE_1"/>
    <property type="match status" value="1"/>
</dbReference>
<comment type="cofactor">
    <cofactor evidence="2">
        <name>thiamine diphosphate</name>
        <dbReference type="ChEBI" id="CHEBI:58937"/>
    </cofactor>
</comment>
<evidence type="ECO:0000256" key="5">
    <source>
        <dbReference type="ARBA" id="ARBA00022723"/>
    </source>
</evidence>
<dbReference type="GO" id="GO:0015995">
    <property type="term" value="P:chlorophyll biosynthetic process"/>
    <property type="evidence" value="ECO:0007669"/>
    <property type="project" value="TreeGrafter"/>
</dbReference>
<dbReference type="InterPro" id="IPR049557">
    <property type="entry name" value="Transketolase_CS"/>
</dbReference>
<name>A0A9I9E5Q5_CUCME</name>
<dbReference type="SUPFAM" id="SSF52518">
    <property type="entry name" value="Thiamin diphosphate-binding fold (THDP-binding)"/>
    <property type="match status" value="1"/>
</dbReference>
<comment type="subunit">
    <text evidence="3">Homodimer.</text>
</comment>
<comment type="cofactor">
    <cofactor evidence="1">
        <name>Mg(2+)</name>
        <dbReference type="ChEBI" id="CHEBI:18420"/>
    </cofactor>
</comment>
<dbReference type="GO" id="GO:0046872">
    <property type="term" value="F:metal ion binding"/>
    <property type="evidence" value="ECO:0007669"/>
    <property type="project" value="UniProtKB-KW"/>
</dbReference>
<evidence type="ECO:0000256" key="1">
    <source>
        <dbReference type="ARBA" id="ARBA00001946"/>
    </source>
</evidence>
<evidence type="ECO:0000256" key="6">
    <source>
        <dbReference type="ARBA" id="ARBA00022842"/>
    </source>
</evidence>
<keyword evidence="7" id="KW-0786">Thiamine pyrophosphate</keyword>
<keyword evidence="5" id="KW-0479">Metal-binding</keyword>
<sequence length="132" mass="14621">MALCMLTFPAHVSRVGLREHDGSSVAVSSRFLWGTDLELYQLGDEVRSDVIFNVSKTGGHLGSSLGVVKLSVALHYVFNAPQDRILWDVGHQTKEFSIFFISTVFATGNEGCPLQVGSIKCGYYVMKFMREI</sequence>